<gene>
    <name evidence="2" type="ORF">CGOC_LOCUS8435</name>
</gene>
<sequence>MPKPKVVPGKQTAERPALRGGARGRLRGPTLASRRAAIMRTQPVSLLVFEILEPVEDDLVEEYLPLGQQVRRLRPPVFYRRPIEERVTLPPPPQVVYVPVPVRSNRRHNGRGLRGRGVQRGIGYVYSVVF</sequence>
<reference evidence="2 3" key="1">
    <citation type="submission" date="2018-11" db="EMBL/GenBank/DDBJ databases">
        <authorList>
            <consortium name="Pathogen Informatics"/>
        </authorList>
    </citation>
    <scope>NUCLEOTIDE SEQUENCE [LARGE SCALE GENOMIC DNA]</scope>
</reference>
<feature type="region of interest" description="Disordered" evidence="1">
    <location>
        <begin position="1"/>
        <end position="26"/>
    </location>
</feature>
<protein>
    <submittedName>
        <fullName evidence="2">Uncharacterized protein</fullName>
    </submittedName>
</protein>
<keyword evidence="3" id="KW-1185">Reference proteome</keyword>
<evidence type="ECO:0000256" key="1">
    <source>
        <dbReference type="SAM" id="MobiDB-lite"/>
    </source>
</evidence>
<organism evidence="2 3">
    <name type="scientific">Cylicostephanus goldi</name>
    <name type="common">Nematode worm</name>
    <dbReference type="NCBI Taxonomy" id="71465"/>
    <lineage>
        <taxon>Eukaryota</taxon>
        <taxon>Metazoa</taxon>
        <taxon>Ecdysozoa</taxon>
        <taxon>Nematoda</taxon>
        <taxon>Chromadorea</taxon>
        <taxon>Rhabditida</taxon>
        <taxon>Rhabditina</taxon>
        <taxon>Rhabditomorpha</taxon>
        <taxon>Strongyloidea</taxon>
        <taxon>Strongylidae</taxon>
        <taxon>Cylicostephanus</taxon>
    </lineage>
</organism>
<name>A0A3P6TPR3_CYLGO</name>
<dbReference type="AlphaFoldDB" id="A0A3P6TPR3"/>
<proteinExistence type="predicted"/>
<dbReference type="Proteomes" id="UP000271889">
    <property type="component" value="Unassembled WGS sequence"/>
</dbReference>
<dbReference type="OrthoDB" id="5872474at2759"/>
<dbReference type="EMBL" id="UYRV01030938">
    <property type="protein sequence ID" value="VDK85323.1"/>
    <property type="molecule type" value="Genomic_DNA"/>
</dbReference>
<evidence type="ECO:0000313" key="2">
    <source>
        <dbReference type="EMBL" id="VDK85323.1"/>
    </source>
</evidence>
<accession>A0A3P6TPR3</accession>
<evidence type="ECO:0000313" key="3">
    <source>
        <dbReference type="Proteomes" id="UP000271889"/>
    </source>
</evidence>